<comment type="caution">
    <text evidence="3">The sequence shown here is derived from an EMBL/GenBank/DDBJ whole genome shotgun (WGS) entry which is preliminary data.</text>
</comment>
<dbReference type="Gene3D" id="3.30.700.10">
    <property type="entry name" value="Glycoprotein, Type 4 Pilin"/>
    <property type="match status" value="1"/>
</dbReference>
<dbReference type="PROSITE" id="PS00409">
    <property type="entry name" value="PROKAR_NTER_METHYL"/>
    <property type="match status" value="1"/>
</dbReference>
<protein>
    <submittedName>
        <fullName evidence="3">MSHA pilin protein MshA</fullName>
    </submittedName>
    <submittedName>
        <fullName evidence="2">Prepilin-type cleavage/methylation domain-containing protein</fullName>
    </submittedName>
</protein>
<evidence type="ECO:0000313" key="4">
    <source>
        <dbReference type="Proteomes" id="UP000236547"/>
    </source>
</evidence>
<keyword evidence="1" id="KW-0472">Membrane</keyword>
<reference evidence="3 5" key="2">
    <citation type="submission" date="2018-06" db="EMBL/GenBank/DDBJ databases">
        <title>Freshwater and sediment microbial communities from various areas in North America, analyzing microbe dynamics in response to fracking.</title>
        <authorList>
            <person name="Lamendella R."/>
        </authorList>
    </citation>
    <scope>NUCLEOTIDE SEQUENCE [LARGE SCALE GENOMIC DNA]</scope>
    <source>
        <strain evidence="3 5">99A</strain>
    </source>
</reference>
<keyword evidence="1" id="KW-1133">Transmembrane helix</keyword>
<dbReference type="NCBIfam" id="TIGR02532">
    <property type="entry name" value="IV_pilin_GFxxxE"/>
    <property type="match status" value="1"/>
</dbReference>
<feature type="transmembrane region" description="Helical" evidence="1">
    <location>
        <begin position="12"/>
        <end position="33"/>
    </location>
</feature>
<dbReference type="Pfam" id="PF07963">
    <property type="entry name" value="N_methyl"/>
    <property type="match status" value="1"/>
</dbReference>
<sequence>MADVVKRRVHSGFTLIELIVVIVILGLLAVTAAPKYFGLSSSAKTKVLQDAEGRIHSLNEMVHAKAIIENVGDLSGNILIETNLGQINLYNGYLESHQYDNESGSRIDIFNMIGLEEGGLLHIGDEAGEDGVEWGCTRRRAGFGLLGTAGSNSETGDACYVEYGEACSLEESYSVVVNSLGC</sequence>
<dbReference type="InterPro" id="IPR045584">
    <property type="entry name" value="Pilin-like"/>
</dbReference>
<gene>
    <name evidence="2" type="ORF">C1O25_01555</name>
    <name evidence="3" type="ORF">DET48_10141</name>
</gene>
<dbReference type="Proteomes" id="UP000248729">
    <property type="component" value="Unassembled WGS sequence"/>
</dbReference>
<evidence type="ECO:0000313" key="2">
    <source>
        <dbReference type="EMBL" id="PNI03766.1"/>
    </source>
</evidence>
<organism evidence="3 5">
    <name type="scientific">Vibrio diazotrophicus</name>
    <dbReference type="NCBI Taxonomy" id="685"/>
    <lineage>
        <taxon>Bacteria</taxon>
        <taxon>Pseudomonadati</taxon>
        <taxon>Pseudomonadota</taxon>
        <taxon>Gammaproteobacteria</taxon>
        <taxon>Vibrionales</taxon>
        <taxon>Vibrionaceae</taxon>
        <taxon>Vibrio</taxon>
    </lineage>
</organism>
<dbReference type="EMBL" id="QLTR01000001">
    <property type="protein sequence ID" value="RAS69467.1"/>
    <property type="molecule type" value="Genomic_DNA"/>
</dbReference>
<dbReference type="GeneID" id="94027230"/>
<keyword evidence="1" id="KW-0812">Transmembrane</keyword>
<dbReference type="Proteomes" id="UP000236547">
    <property type="component" value="Unassembled WGS sequence"/>
</dbReference>
<dbReference type="AlphaFoldDB" id="A0A329EE61"/>
<evidence type="ECO:0000313" key="5">
    <source>
        <dbReference type="Proteomes" id="UP000248729"/>
    </source>
</evidence>
<dbReference type="InterPro" id="IPR012902">
    <property type="entry name" value="N_methyl_site"/>
</dbReference>
<proteinExistence type="predicted"/>
<evidence type="ECO:0000313" key="3">
    <source>
        <dbReference type="EMBL" id="RAS69467.1"/>
    </source>
</evidence>
<dbReference type="SUPFAM" id="SSF54523">
    <property type="entry name" value="Pili subunits"/>
    <property type="match status" value="1"/>
</dbReference>
<evidence type="ECO:0000256" key="1">
    <source>
        <dbReference type="SAM" id="Phobius"/>
    </source>
</evidence>
<name>A0A329EE61_VIBDI</name>
<keyword evidence="4" id="KW-1185">Reference proteome</keyword>
<accession>A0A329EE61</accession>
<dbReference type="EMBL" id="POSM01000001">
    <property type="protein sequence ID" value="PNI03766.1"/>
    <property type="molecule type" value="Genomic_DNA"/>
</dbReference>
<dbReference type="RefSeq" id="WP_052404652.1">
    <property type="nucleotide sequence ID" value="NZ_CBCRWT010000081.1"/>
</dbReference>
<reference evidence="2 4" key="1">
    <citation type="submission" date="2018-01" db="EMBL/GenBank/DDBJ databases">
        <title>Draft genome sequences of six Vibrio diazotrophicus strains isolated from deep-sea sediments of the Baltic Sea.</title>
        <authorList>
            <person name="Castillo D."/>
            <person name="Vandieken V."/>
            <person name="Chiang O."/>
            <person name="Middelboe M."/>
        </authorList>
    </citation>
    <scope>NUCLEOTIDE SEQUENCE [LARGE SCALE GENOMIC DNA]</scope>
    <source>
        <strain evidence="2 4">65.10M</strain>
    </source>
</reference>